<keyword evidence="2" id="KW-0812">Transmembrane</keyword>
<keyword evidence="2" id="KW-1133">Transmembrane helix</keyword>
<gene>
    <name evidence="3" type="ORF">F4553_000661</name>
</gene>
<comment type="caution">
    <text evidence="3">The sequence shown here is derived from an EMBL/GenBank/DDBJ whole genome shotgun (WGS) entry which is preliminary data.</text>
</comment>
<name>A0A841BKK3_9ACTN</name>
<dbReference type="Proteomes" id="UP000587527">
    <property type="component" value="Unassembled WGS sequence"/>
</dbReference>
<feature type="region of interest" description="Disordered" evidence="1">
    <location>
        <begin position="76"/>
        <end position="103"/>
    </location>
</feature>
<evidence type="ECO:0000313" key="3">
    <source>
        <dbReference type="EMBL" id="MBB5867282.1"/>
    </source>
</evidence>
<evidence type="ECO:0000256" key="2">
    <source>
        <dbReference type="SAM" id="Phobius"/>
    </source>
</evidence>
<protein>
    <submittedName>
        <fullName evidence="3">Uncharacterized protein</fullName>
    </submittedName>
</protein>
<dbReference type="AlphaFoldDB" id="A0A841BKK3"/>
<proteinExistence type="predicted"/>
<dbReference type="EMBL" id="JACHMN010000001">
    <property type="protein sequence ID" value="MBB5867282.1"/>
    <property type="molecule type" value="Genomic_DNA"/>
</dbReference>
<reference evidence="3 4" key="1">
    <citation type="submission" date="2020-08" db="EMBL/GenBank/DDBJ databases">
        <title>Sequencing the genomes of 1000 actinobacteria strains.</title>
        <authorList>
            <person name="Klenk H.-P."/>
        </authorList>
    </citation>
    <scope>NUCLEOTIDE SEQUENCE [LARGE SCALE GENOMIC DNA]</scope>
    <source>
        <strain evidence="3 4">DSM 45362</strain>
    </source>
</reference>
<evidence type="ECO:0000256" key="1">
    <source>
        <dbReference type="SAM" id="MobiDB-lite"/>
    </source>
</evidence>
<organism evidence="3 4">
    <name type="scientific">Allocatelliglobosispora scoriae</name>
    <dbReference type="NCBI Taxonomy" id="643052"/>
    <lineage>
        <taxon>Bacteria</taxon>
        <taxon>Bacillati</taxon>
        <taxon>Actinomycetota</taxon>
        <taxon>Actinomycetes</taxon>
        <taxon>Micromonosporales</taxon>
        <taxon>Micromonosporaceae</taxon>
        <taxon>Allocatelliglobosispora</taxon>
    </lineage>
</organism>
<keyword evidence="4" id="KW-1185">Reference proteome</keyword>
<evidence type="ECO:0000313" key="4">
    <source>
        <dbReference type="Proteomes" id="UP000587527"/>
    </source>
</evidence>
<feature type="transmembrane region" description="Helical" evidence="2">
    <location>
        <begin position="40"/>
        <end position="66"/>
    </location>
</feature>
<sequence>MTDHHPAEPYPTAPYPAYLPPGQVGYGPMIPPPAPKKSRLWLWLGITAVALLLCCGGGTTAGIVLYNASEQSAGDPIALPPVTADSPEPTPQPTLPLSTPTPTLGSSVTLVAPKKLAGYPHIDNPAFATLVEALKAQMQTIPGAEVGGVVSGVYGDVVQHQMRLMVAVKADLPNPEMMPDAILNGLKTSGAKTSNFGAVPPGPLGGAAQCGDVRQSNVDMALCVWADDASFGMIFFYYVKATTVKAVFLQARGEIESRA</sequence>
<keyword evidence="2" id="KW-0472">Membrane</keyword>
<accession>A0A841BKK3</accession>
<dbReference type="RefSeq" id="WP_184831825.1">
    <property type="nucleotide sequence ID" value="NZ_JACHMN010000001.1"/>
</dbReference>